<dbReference type="OrthoDB" id="62306at2157"/>
<dbReference type="HOGENOM" id="CLU_2140247_0_0_2"/>
<protein>
    <submittedName>
        <fullName evidence="1">Uncharacterized protein</fullName>
    </submittedName>
</protein>
<proteinExistence type="predicted"/>
<dbReference type="InParanoid" id="D7DSG2"/>
<name>D7DSG2_METV3</name>
<dbReference type="KEGG" id="mvo:Mvol_0412"/>
<evidence type="ECO:0000313" key="1">
    <source>
        <dbReference type="EMBL" id="ADI36072.1"/>
    </source>
</evidence>
<gene>
    <name evidence="1" type="ordered locus">Mvol_0412</name>
</gene>
<dbReference type="eggNOG" id="arCOG09509">
    <property type="taxonomic scope" value="Archaea"/>
</dbReference>
<dbReference type="EMBL" id="CP002057">
    <property type="protein sequence ID" value="ADI36072.1"/>
    <property type="molecule type" value="Genomic_DNA"/>
</dbReference>
<sequence length="125" mass="14615">MALFNSKTYLKDLESTKSKDLSEKALKKFKEDVFPCVDYPDDILQRERKISLIKILDDLFGNHTVDGELNYLTLLDAIHDLLCKNQLNELEYTYMVQILSFYIYHTVLFNKTLDLQVIADIICKS</sequence>
<evidence type="ECO:0000313" key="2">
    <source>
        <dbReference type="Proteomes" id="UP000007722"/>
    </source>
</evidence>
<organism evidence="1 2">
    <name type="scientific">Methanococcus voltae (strain ATCC BAA-1334 / A3)</name>
    <dbReference type="NCBI Taxonomy" id="456320"/>
    <lineage>
        <taxon>Archaea</taxon>
        <taxon>Methanobacteriati</taxon>
        <taxon>Methanobacteriota</taxon>
        <taxon>Methanomada group</taxon>
        <taxon>Methanococci</taxon>
        <taxon>Methanococcales</taxon>
        <taxon>Methanococcaceae</taxon>
        <taxon>Methanococcus</taxon>
    </lineage>
</organism>
<reference evidence="1 2" key="1">
    <citation type="submission" date="2010-05" db="EMBL/GenBank/DDBJ databases">
        <title>Complete sequence of Methanococcus voltae A3.</title>
        <authorList>
            <consortium name="US DOE Joint Genome Institute"/>
            <person name="Lucas S."/>
            <person name="Copeland A."/>
            <person name="Lapidus A."/>
            <person name="Cheng J.-F."/>
            <person name="Bruce D."/>
            <person name="Goodwin L."/>
            <person name="Pitluck S."/>
            <person name="Lowry S."/>
            <person name="Clum A."/>
            <person name="Land M."/>
            <person name="Hauser L."/>
            <person name="Kyrpides N."/>
            <person name="Mikhailova N."/>
            <person name="Whitman W.B."/>
            <person name="Woyke T."/>
        </authorList>
    </citation>
    <scope>NUCLEOTIDE SEQUENCE [LARGE SCALE GENOMIC DNA]</scope>
    <source>
        <strain evidence="2">ATCC BAA-1334 / A3</strain>
    </source>
</reference>
<keyword evidence="2" id="KW-1185">Reference proteome</keyword>
<dbReference type="Proteomes" id="UP000007722">
    <property type="component" value="Chromosome"/>
</dbReference>
<accession>D7DSG2</accession>
<dbReference type="STRING" id="456320.Mvol_0412"/>
<dbReference type="AlphaFoldDB" id="D7DSG2"/>